<accession>A0A8C4Q1X5</accession>
<dbReference type="Pfam" id="PF13936">
    <property type="entry name" value="HTH_38"/>
    <property type="match status" value="1"/>
</dbReference>
<evidence type="ECO:0000313" key="3">
    <source>
        <dbReference type="Ensembl" id="ENSEBUP00000008709.1"/>
    </source>
</evidence>
<feature type="compositionally biased region" description="Basic and acidic residues" evidence="1">
    <location>
        <begin position="42"/>
        <end position="54"/>
    </location>
</feature>
<feature type="domain" description="Transposase IS30-like HTH" evidence="2">
    <location>
        <begin position="3"/>
        <end position="37"/>
    </location>
</feature>
<proteinExistence type="predicted"/>
<dbReference type="InterPro" id="IPR025246">
    <property type="entry name" value="IS30-like_HTH"/>
</dbReference>
<protein>
    <recommendedName>
        <fullName evidence="2">Transposase IS30-like HTH domain-containing protein</fullName>
    </recommendedName>
</protein>
<feature type="region of interest" description="Disordered" evidence="1">
    <location>
        <begin position="42"/>
        <end position="66"/>
    </location>
</feature>
<dbReference type="Gene3D" id="1.10.10.10">
    <property type="entry name" value="Winged helix-like DNA-binding domain superfamily/Winged helix DNA-binding domain"/>
    <property type="match status" value="1"/>
</dbReference>
<evidence type="ECO:0000313" key="4">
    <source>
        <dbReference type="Proteomes" id="UP000694388"/>
    </source>
</evidence>
<evidence type="ECO:0000259" key="2">
    <source>
        <dbReference type="Pfam" id="PF13936"/>
    </source>
</evidence>
<keyword evidence="4" id="KW-1185">Reference proteome</keyword>
<dbReference type="GeneTree" id="ENSGT01150000289262"/>
<reference evidence="3" key="2">
    <citation type="submission" date="2025-09" db="UniProtKB">
        <authorList>
            <consortium name="Ensembl"/>
        </authorList>
    </citation>
    <scope>IDENTIFICATION</scope>
</reference>
<organism evidence="3 4">
    <name type="scientific">Eptatretus burgeri</name>
    <name type="common">Inshore hagfish</name>
    <dbReference type="NCBI Taxonomy" id="7764"/>
    <lineage>
        <taxon>Eukaryota</taxon>
        <taxon>Metazoa</taxon>
        <taxon>Chordata</taxon>
        <taxon>Craniata</taxon>
        <taxon>Vertebrata</taxon>
        <taxon>Cyclostomata</taxon>
        <taxon>Myxini</taxon>
        <taxon>Myxiniformes</taxon>
        <taxon>Myxinidae</taxon>
        <taxon>Eptatretinae</taxon>
        <taxon>Eptatretus</taxon>
    </lineage>
</organism>
<dbReference type="SUPFAM" id="SSF46689">
    <property type="entry name" value="Homeodomain-like"/>
    <property type="match status" value="1"/>
</dbReference>
<dbReference type="OMA" id="APASTCI"/>
<dbReference type="AlphaFoldDB" id="A0A8C4Q1X5"/>
<dbReference type="InterPro" id="IPR036388">
    <property type="entry name" value="WH-like_DNA-bd_sf"/>
</dbReference>
<evidence type="ECO:0000256" key="1">
    <source>
        <dbReference type="SAM" id="MobiDB-lite"/>
    </source>
</evidence>
<name>A0A8C4Q1X5_EPTBU</name>
<sequence length="152" mass="17621">MPRLSRDQRQCALGMLQGGLSYREVARHLGCSHQTISAQVDRDTLYNSADDRPRSGRPRVTTARQDRQMVLSHLRDRFRPASRTAAETPGRPYRGPVMTAAHRRIHQRWCQQHQRWILAQWNEVAFSDESRFCVDSPDGRDRPSIIFPSIKI</sequence>
<dbReference type="Ensembl" id="ENSEBUT00000009218.1">
    <property type="protein sequence ID" value="ENSEBUP00000008709.1"/>
    <property type="gene ID" value="ENSEBUG00000005623.1"/>
</dbReference>
<dbReference type="Proteomes" id="UP000694388">
    <property type="component" value="Unplaced"/>
</dbReference>
<dbReference type="InterPro" id="IPR009057">
    <property type="entry name" value="Homeodomain-like_sf"/>
</dbReference>
<dbReference type="GO" id="GO:0003676">
    <property type="term" value="F:nucleic acid binding"/>
    <property type="evidence" value="ECO:0007669"/>
    <property type="project" value="InterPro"/>
</dbReference>
<reference evidence="3" key="1">
    <citation type="submission" date="2025-08" db="UniProtKB">
        <authorList>
            <consortium name="Ensembl"/>
        </authorList>
    </citation>
    <scope>IDENTIFICATION</scope>
</reference>
<dbReference type="InterPro" id="IPR036397">
    <property type="entry name" value="RNaseH_sf"/>
</dbReference>
<dbReference type="Gene3D" id="3.30.420.10">
    <property type="entry name" value="Ribonuclease H-like superfamily/Ribonuclease H"/>
    <property type="match status" value="1"/>
</dbReference>